<feature type="compositionally biased region" description="Basic residues" evidence="1">
    <location>
        <begin position="19"/>
        <end position="32"/>
    </location>
</feature>
<organism evidence="2 3">
    <name type="scientific">Drosophila gunungcola</name>
    <name type="common">fruit fly</name>
    <dbReference type="NCBI Taxonomy" id="103775"/>
    <lineage>
        <taxon>Eukaryota</taxon>
        <taxon>Metazoa</taxon>
        <taxon>Ecdysozoa</taxon>
        <taxon>Arthropoda</taxon>
        <taxon>Hexapoda</taxon>
        <taxon>Insecta</taxon>
        <taxon>Pterygota</taxon>
        <taxon>Neoptera</taxon>
        <taxon>Endopterygota</taxon>
        <taxon>Diptera</taxon>
        <taxon>Brachycera</taxon>
        <taxon>Muscomorpha</taxon>
        <taxon>Ephydroidea</taxon>
        <taxon>Drosophilidae</taxon>
        <taxon>Drosophila</taxon>
        <taxon>Sophophora</taxon>
    </lineage>
</organism>
<dbReference type="EMBL" id="JAMKOV010000002">
    <property type="protein sequence ID" value="KAI8043350.1"/>
    <property type="molecule type" value="Genomic_DNA"/>
</dbReference>
<feature type="region of interest" description="Disordered" evidence="1">
    <location>
        <begin position="1"/>
        <end position="69"/>
    </location>
</feature>
<keyword evidence="3" id="KW-1185">Reference proteome</keyword>
<feature type="compositionally biased region" description="Basic residues" evidence="1">
    <location>
        <begin position="55"/>
        <end position="69"/>
    </location>
</feature>
<accession>A0A9P9YUW5</accession>
<gene>
    <name evidence="2" type="ORF">M5D96_004679</name>
</gene>
<sequence length="69" mass="7576">MCSTSSSRQAGESPLGTTKNHRGKSNHRHHQWKPQAPGQKPALTYGNKEQDIAKKGGHAPHPRTKHISC</sequence>
<evidence type="ECO:0000313" key="3">
    <source>
        <dbReference type="Proteomes" id="UP001059596"/>
    </source>
</evidence>
<feature type="compositionally biased region" description="Polar residues" evidence="1">
    <location>
        <begin position="1"/>
        <end position="18"/>
    </location>
</feature>
<evidence type="ECO:0000256" key="1">
    <source>
        <dbReference type="SAM" id="MobiDB-lite"/>
    </source>
</evidence>
<name>A0A9P9YUW5_9MUSC</name>
<proteinExistence type="predicted"/>
<comment type="caution">
    <text evidence="2">The sequence shown here is derived from an EMBL/GenBank/DDBJ whole genome shotgun (WGS) entry which is preliminary data.</text>
</comment>
<dbReference type="AlphaFoldDB" id="A0A9P9YUW5"/>
<dbReference type="Proteomes" id="UP001059596">
    <property type="component" value="Unassembled WGS sequence"/>
</dbReference>
<evidence type="ECO:0000313" key="2">
    <source>
        <dbReference type="EMBL" id="KAI8043350.1"/>
    </source>
</evidence>
<protein>
    <submittedName>
        <fullName evidence="2">Uncharacterized protein</fullName>
    </submittedName>
</protein>
<reference evidence="2" key="1">
    <citation type="journal article" date="2023" name="Genome Biol. Evol.">
        <title>Long-read-based Genome Assembly of Drosophila gunungcola Reveals Fewer Chemosensory Genes in Flower-breeding Species.</title>
        <authorList>
            <person name="Negi A."/>
            <person name="Liao B.Y."/>
            <person name="Yeh S.D."/>
        </authorList>
    </citation>
    <scope>NUCLEOTIDE SEQUENCE</scope>
    <source>
        <strain evidence="2">Sukarami</strain>
    </source>
</reference>